<dbReference type="PANTHER" id="PTHR10015">
    <property type="entry name" value="HEAT SHOCK TRANSCRIPTION FACTOR"/>
    <property type="match status" value="1"/>
</dbReference>
<accession>S8E8F5</accession>
<dbReference type="EMBL" id="AUSU01000955">
    <property type="protein sequence ID" value="EPS72138.1"/>
    <property type="molecule type" value="Genomic_DNA"/>
</dbReference>
<keyword evidence="5" id="KW-0346">Stress response</keyword>
<comment type="caution">
    <text evidence="12">The sequence shown here is derived from an EMBL/GenBank/DDBJ whole genome shotgun (WGS) entry which is preliminary data.</text>
</comment>
<dbReference type="PROSITE" id="PS00434">
    <property type="entry name" value="HSF_DOMAIN"/>
    <property type="match status" value="1"/>
</dbReference>
<evidence type="ECO:0000313" key="13">
    <source>
        <dbReference type="Proteomes" id="UP000015453"/>
    </source>
</evidence>
<proteinExistence type="inferred from homology"/>
<dbReference type="PRINTS" id="PR00056">
    <property type="entry name" value="HSFDOMAIN"/>
</dbReference>
<reference evidence="12 13" key="1">
    <citation type="journal article" date="2013" name="BMC Genomics">
        <title>The miniature genome of a carnivorous plant Genlisea aurea contains a low number of genes and short non-coding sequences.</title>
        <authorList>
            <person name="Leushkin E.V."/>
            <person name="Sutormin R.A."/>
            <person name="Nabieva E.R."/>
            <person name="Penin A.A."/>
            <person name="Kondrashov A.S."/>
            <person name="Logacheva M.D."/>
        </authorList>
    </citation>
    <scope>NUCLEOTIDE SEQUENCE [LARGE SCALE GENOMIC DNA]</scope>
</reference>
<evidence type="ECO:0000256" key="3">
    <source>
        <dbReference type="ARBA" id="ARBA00022553"/>
    </source>
</evidence>
<keyword evidence="4" id="KW-0805">Transcription regulation</keyword>
<comment type="subcellular location">
    <subcellularLocation>
        <location evidence="1">Nucleus</location>
    </subcellularLocation>
</comment>
<feature type="region of interest" description="Disordered" evidence="10">
    <location>
        <begin position="237"/>
        <end position="269"/>
    </location>
</feature>
<feature type="compositionally biased region" description="Polar residues" evidence="10">
    <location>
        <begin position="121"/>
        <end position="142"/>
    </location>
</feature>
<evidence type="ECO:0000256" key="9">
    <source>
        <dbReference type="RuleBase" id="RU004020"/>
    </source>
</evidence>
<evidence type="ECO:0000256" key="4">
    <source>
        <dbReference type="ARBA" id="ARBA00023015"/>
    </source>
</evidence>
<comment type="subunit">
    <text evidence="2">Homotrimer.</text>
</comment>
<name>S8E8F5_9LAMI</name>
<feature type="region of interest" description="Disordered" evidence="10">
    <location>
        <begin position="199"/>
        <end position="221"/>
    </location>
</feature>
<feature type="domain" description="HSF-type DNA-binding" evidence="11">
    <location>
        <begin position="57"/>
        <end position="81"/>
    </location>
</feature>
<evidence type="ECO:0000256" key="10">
    <source>
        <dbReference type="SAM" id="MobiDB-lite"/>
    </source>
</evidence>
<keyword evidence="8" id="KW-0539">Nucleus</keyword>
<dbReference type="InterPro" id="IPR036390">
    <property type="entry name" value="WH_DNA-bd_sf"/>
</dbReference>
<evidence type="ECO:0000313" key="12">
    <source>
        <dbReference type="EMBL" id="EPS72138.1"/>
    </source>
</evidence>
<dbReference type="Gene3D" id="1.10.10.10">
    <property type="entry name" value="Winged helix-like DNA-binding domain superfamily/Winged helix DNA-binding domain"/>
    <property type="match status" value="1"/>
</dbReference>
<evidence type="ECO:0000256" key="2">
    <source>
        <dbReference type="ARBA" id="ARBA00011233"/>
    </source>
</evidence>
<evidence type="ECO:0000256" key="8">
    <source>
        <dbReference type="ARBA" id="ARBA00023242"/>
    </source>
</evidence>
<dbReference type="InterPro" id="IPR000232">
    <property type="entry name" value="HSF_DNA-bd"/>
</dbReference>
<sequence>MSGDAGAGESQRSITTPFLSKTYLMVDDSAVDDLISWNEEGTAFIVWRPAEFARDLLPKYFKHNNFSSFVRQLNTYGFRKVVPDRWEFANDFFRRDEKELLNEIHRRKLPPALSIPVASLPNRSSASNSAEEQAISSNSSPTITHPPALKLCPSSFDILMENDRLKKENSRLSEELHHLRGLCGSIYSLMSNYATNSAAATSRSGDVADAQPSTSLNEEEQSYPRIFGVPIGAKRARRCEPGEMEDPSPATPRGGEIKPDPLSASRTDKYNPCLMLINNK</sequence>
<dbReference type="Proteomes" id="UP000015453">
    <property type="component" value="Unassembled WGS sequence"/>
</dbReference>
<keyword evidence="13" id="KW-1185">Reference proteome</keyword>
<dbReference type="GO" id="GO:0005634">
    <property type="term" value="C:nucleus"/>
    <property type="evidence" value="ECO:0007669"/>
    <property type="project" value="UniProtKB-SubCell"/>
</dbReference>
<protein>
    <recommendedName>
        <fullName evidence="11">HSF-type DNA-binding domain-containing protein</fullName>
    </recommendedName>
</protein>
<dbReference type="OrthoDB" id="60033at2759"/>
<dbReference type="Pfam" id="PF00447">
    <property type="entry name" value="HSF_DNA-bind"/>
    <property type="match status" value="1"/>
</dbReference>
<dbReference type="PANTHER" id="PTHR10015:SF169">
    <property type="entry name" value="HEAT STRESS TRANSCRIPTION FACTOR B-2B"/>
    <property type="match status" value="1"/>
</dbReference>
<dbReference type="GO" id="GO:0000978">
    <property type="term" value="F:RNA polymerase II cis-regulatory region sequence-specific DNA binding"/>
    <property type="evidence" value="ECO:0007669"/>
    <property type="project" value="TreeGrafter"/>
</dbReference>
<evidence type="ECO:0000256" key="1">
    <source>
        <dbReference type="ARBA" id="ARBA00004123"/>
    </source>
</evidence>
<dbReference type="SMART" id="SM00415">
    <property type="entry name" value="HSF"/>
    <property type="match status" value="1"/>
</dbReference>
<evidence type="ECO:0000256" key="7">
    <source>
        <dbReference type="ARBA" id="ARBA00023163"/>
    </source>
</evidence>
<dbReference type="GO" id="GO:0006357">
    <property type="term" value="P:regulation of transcription by RNA polymerase II"/>
    <property type="evidence" value="ECO:0007669"/>
    <property type="project" value="TreeGrafter"/>
</dbReference>
<dbReference type="GO" id="GO:0003700">
    <property type="term" value="F:DNA-binding transcription factor activity"/>
    <property type="evidence" value="ECO:0007669"/>
    <property type="project" value="InterPro"/>
</dbReference>
<dbReference type="AlphaFoldDB" id="S8E8F5"/>
<gene>
    <name evidence="12" type="ORF">M569_02618</name>
</gene>
<organism evidence="12 13">
    <name type="scientific">Genlisea aurea</name>
    <dbReference type="NCBI Taxonomy" id="192259"/>
    <lineage>
        <taxon>Eukaryota</taxon>
        <taxon>Viridiplantae</taxon>
        <taxon>Streptophyta</taxon>
        <taxon>Embryophyta</taxon>
        <taxon>Tracheophyta</taxon>
        <taxon>Spermatophyta</taxon>
        <taxon>Magnoliopsida</taxon>
        <taxon>eudicotyledons</taxon>
        <taxon>Gunneridae</taxon>
        <taxon>Pentapetalae</taxon>
        <taxon>asterids</taxon>
        <taxon>lamiids</taxon>
        <taxon>Lamiales</taxon>
        <taxon>Lentibulariaceae</taxon>
        <taxon>Genlisea</taxon>
    </lineage>
</organism>
<dbReference type="FunFam" id="1.10.10.10:FF:000037">
    <property type="entry name" value="Heat stress transcription factor B-4"/>
    <property type="match status" value="1"/>
</dbReference>
<evidence type="ECO:0000256" key="5">
    <source>
        <dbReference type="ARBA" id="ARBA00023016"/>
    </source>
</evidence>
<feature type="region of interest" description="Disordered" evidence="10">
    <location>
        <begin position="120"/>
        <end position="142"/>
    </location>
</feature>
<keyword evidence="6" id="KW-0238">DNA-binding</keyword>
<dbReference type="SUPFAM" id="SSF46785">
    <property type="entry name" value="Winged helix' DNA-binding domain"/>
    <property type="match status" value="1"/>
</dbReference>
<dbReference type="InterPro" id="IPR036388">
    <property type="entry name" value="WH-like_DNA-bd_sf"/>
</dbReference>
<comment type="similarity">
    <text evidence="9">Belongs to the HSF family.</text>
</comment>
<keyword evidence="7" id="KW-0804">Transcription</keyword>
<evidence type="ECO:0000256" key="6">
    <source>
        <dbReference type="ARBA" id="ARBA00023125"/>
    </source>
</evidence>
<evidence type="ECO:0000259" key="11">
    <source>
        <dbReference type="PROSITE" id="PS00434"/>
    </source>
</evidence>
<keyword evidence="3" id="KW-0597">Phosphoprotein</keyword>